<evidence type="ECO:0000313" key="4">
    <source>
        <dbReference type="Proteomes" id="UP000474757"/>
    </source>
</evidence>
<proteinExistence type="predicted"/>
<dbReference type="SMART" id="SM00530">
    <property type="entry name" value="HTH_XRE"/>
    <property type="match status" value="1"/>
</dbReference>
<dbReference type="GO" id="GO:0003700">
    <property type="term" value="F:DNA-binding transcription factor activity"/>
    <property type="evidence" value="ECO:0007669"/>
    <property type="project" value="TreeGrafter"/>
</dbReference>
<dbReference type="InterPro" id="IPR011051">
    <property type="entry name" value="RmlC_Cupin_sf"/>
</dbReference>
<dbReference type="SUPFAM" id="SSF47413">
    <property type="entry name" value="lambda repressor-like DNA-binding domains"/>
    <property type="match status" value="1"/>
</dbReference>
<dbReference type="Pfam" id="PF07883">
    <property type="entry name" value="Cupin_2"/>
    <property type="match status" value="1"/>
</dbReference>
<dbReference type="SUPFAM" id="SSF51182">
    <property type="entry name" value="RmlC-like cupins"/>
    <property type="match status" value="1"/>
</dbReference>
<dbReference type="EMBL" id="JAAGAB010000001">
    <property type="protein sequence ID" value="NDV00550.1"/>
    <property type="molecule type" value="Genomic_DNA"/>
</dbReference>
<organism evidence="3 4">
    <name type="scientific">Pseudoroseicyclus tamaricis</name>
    <dbReference type="NCBI Taxonomy" id="2705421"/>
    <lineage>
        <taxon>Bacteria</taxon>
        <taxon>Pseudomonadati</taxon>
        <taxon>Pseudomonadota</taxon>
        <taxon>Alphaproteobacteria</taxon>
        <taxon>Rhodobacterales</taxon>
        <taxon>Paracoccaceae</taxon>
        <taxon>Pseudoroseicyclus</taxon>
    </lineage>
</organism>
<dbReference type="InterPro" id="IPR014710">
    <property type="entry name" value="RmlC-like_jellyroll"/>
</dbReference>
<name>A0A6B2JR72_9RHOB</name>
<dbReference type="PANTHER" id="PTHR46797">
    <property type="entry name" value="HTH-TYPE TRANSCRIPTIONAL REGULATOR"/>
    <property type="match status" value="1"/>
</dbReference>
<sequence length="209" mass="22903">MSDVTTSPDLSHDVSTVESRPKIGALVRAVRRRQNLTLQALGQTSGLSVGYLSQIERDIATPSLSSLTRIAHALGVEVGQFMPVPHGSGIVNRAENRETTWINDGGMTYQRLHGDFPGATFSAFRITLPPGFVGEIDRHDGEEFVQLETGEVRFDIEGQPHALAPGDTLHFRSDMRHQAFNTSATEAAVIFWLGTSPVLRLRQEDTPRG</sequence>
<dbReference type="GO" id="GO:0003677">
    <property type="term" value="F:DNA binding"/>
    <property type="evidence" value="ECO:0007669"/>
    <property type="project" value="UniProtKB-KW"/>
</dbReference>
<keyword evidence="4" id="KW-1185">Reference proteome</keyword>
<gene>
    <name evidence="3" type="ORF">GZA08_06155</name>
</gene>
<reference evidence="3 4" key="1">
    <citation type="submission" date="2020-02" db="EMBL/GenBank/DDBJ databases">
        <title>Pseudoroseicyclus tamarix, sp. nov., isolated from offshore sediment of a Tamarix chinensis forest.</title>
        <authorList>
            <person name="Gai Y."/>
        </authorList>
    </citation>
    <scope>NUCLEOTIDE SEQUENCE [LARGE SCALE GENOMIC DNA]</scope>
    <source>
        <strain evidence="3 4">CLL3-39</strain>
    </source>
</reference>
<protein>
    <submittedName>
        <fullName evidence="3">Cupin domain-containing protein</fullName>
    </submittedName>
</protein>
<dbReference type="AlphaFoldDB" id="A0A6B2JR72"/>
<dbReference type="InterPro" id="IPR013096">
    <property type="entry name" value="Cupin_2"/>
</dbReference>
<dbReference type="Gene3D" id="2.60.120.10">
    <property type="entry name" value="Jelly Rolls"/>
    <property type="match status" value="1"/>
</dbReference>
<dbReference type="InterPro" id="IPR010982">
    <property type="entry name" value="Lambda_DNA-bd_dom_sf"/>
</dbReference>
<dbReference type="CDD" id="cd02209">
    <property type="entry name" value="cupin_XRE_C"/>
    <property type="match status" value="1"/>
</dbReference>
<evidence type="ECO:0000259" key="2">
    <source>
        <dbReference type="PROSITE" id="PS50943"/>
    </source>
</evidence>
<dbReference type="Gene3D" id="1.10.260.40">
    <property type="entry name" value="lambda repressor-like DNA-binding domains"/>
    <property type="match status" value="1"/>
</dbReference>
<dbReference type="RefSeq" id="WP_163890979.1">
    <property type="nucleotide sequence ID" value="NZ_JAAFYS010000001.1"/>
</dbReference>
<accession>A0A6B2JR72</accession>
<evidence type="ECO:0000313" key="3">
    <source>
        <dbReference type="EMBL" id="NDV00550.1"/>
    </source>
</evidence>
<dbReference type="CDD" id="cd00093">
    <property type="entry name" value="HTH_XRE"/>
    <property type="match status" value="1"/>
</dbReference>
<dbReference type="PANTHER" id="PTHR46797:SF1">
    <property type="entry name" value="METHYLPHOSPHONATE SYNTHASE"/>
    <property type="match status" value="1"/>
</dbReference>
<dbReference type="InterPro" id="IPR050807">
    <property type="entry name" value="TransReg_Diox_bact_type"/>
</dbReference>
<dbReference type="Pfam" id="PF01381">
    <property type="entry name" value="HTH_3"/>
    <property type="match status" value="1"/>
</dbReference>
<dbReference type="GO" id="GO:0005829">
    <property type="term" value="C:cytosol"/>
    <property type="evidence" value="ECO:0007669"/>
    <property type="project" value="TreeGrafter"/>
</dbReference>
<dbReference type="Proteomes" id="UP000474757">
    <property type="component" value="Unassembled WGS sequence"/>
</dbReference>
<keyword evidence="1" id="KW-0238">DNA-binding</keyword>
<dbReference type="InterPro" id="IPR001387">
    <property type="entry name" value="Cro/C1-type_HTH"/>
</dbReference>
<comment type="caution">
    <text evidence="3">The sequence shown here is derived from an EMBL/GenBank/DDBJ whole genome shotgun (WGS) entry which is preliminary data.</text>
</comment>
<evidence type="ECO:0000256" key="1">
    <source>
        <dbReference type="ARBA" id="ARBA00023125"/>
    </source>
</evidence>
<dbReference type="PROSITE" id="PS50943">
    <property type="entry name" value="HTH_CROC1"/>
    <property type="match status" value="1"/>
</dbReference>
<feature type="domain" description="HTH cro/C1-type" evidence="2">
    <location>
        <begin position="27"/>
        <end position="81"/>
    </location>
</feature>